<keyword evidence="3" id="KW-1003">Cell membrane</keyword>
<dbReference type="SUPFAM" id="SSF82861">
    <property type="entry name" value="Mechanosensitive channel protein MscS (YggB), transmembrane region"/>
    <property type="match status" value="1"/>
</dbReference>
<evidence type="ECO:0000256" key="1">
    <source>
        <dbReference type="ARBA" id="ARBA00004651"/>
    </source>
</evidence>
<keyword evidence="5 7" id="KW-1133">Transmembrane helix</keyword>
<comment type="subunit">
    <text evidence="7">Homoheptamer.</text>
</comment>
<feature type="transmembrane region" description="Helical" evidence="7">
    <location>
        <begin position="251"/>
        <end position="274"/>
    </location>
</feature>
<evidence type="ECO:0000256" key="2">
    <source>
        <dbReference type="ARBA" id="ARBA00008017"/>
    </source>
</evidence>
<dbReference type="Gene3D" id="3.30.70.100">
    <property type="match status" value="1"/>
</dbReference>
<feature type="chain" id="PRO_5045686739" description="Small-conductance mechanosensitive channel" evidence="9">
    <location>
        <begin position="26"/>
        <end position="476"/>
    </location>
</feature>
<reference evidence="12" key="1">
    <citation type="submission" date="2022-12" db="EMBL/GenBank/DDBJ databases">
        <title>Paracoccus onchidii sp. nov., isolated from a marine invertebrate from the South China Sea.</title>
        <authorList>
            <person name="Xu S."/>
            <person name="Liu Z."/>
            <person name="Xu Y."/>
        </authorList>
    </citation>
    <scope>NUCLEOTIDE SEQUENCE</scope>
    <source>
        <strain evidence="12">Z330</strain>
    </source>
</reference>
<dbReference type="Pfam" id="PF00924">
    <property type="entry name" value="MS_channel_2nd"/>
    <property type="match status" value="1"/>
</dbReference>
<feature type="transmembrane region" description="Helical" evidence="7">
    <location>
        <begin position="222"/>
        <end position="245"/>
    </location>
</feature>
<dbReference type="InterPro" id="IPR006685">
    <property type="entry name" value="MscS_channel_2nd"/>
</dbReference>
<feature type="domain" description="Mechanosensitive ion channel MscS C-terminal" evidence="11">
    <location>
        <begin position="340"/>
        <end position="422"/>
    </location>
</feature>
<evidence type="ECO:0000259" key="10">
    <source>
        <dbReference type="Pfam" id="PF00924"/>
    </source>
</evidence>
<dbReference type="Pfam" id="PF21082">
    <property type="entry name" value="MS_channel_3rd"/>
    <property type="match status" value="1"/>
</dbReference>
<comment type="caution">
    <text evidence="7">Lacks conserved residue(s) required for the propagation of feature annotation.</text>
</comment>
<dbReference type="SUPFAM" id="SSF50182">
    <property type="entry name" value="Sm-like ribonucleoproteins"/>
    <property type="match status" value="1"/>
</dbReference>
<dbReference type="InterPro" id="IPR049278">
    <property type="entry name" value="MS_channel_C"/>
</dbReference>
<comment type="subcellular location">
    <subcellularLocation>
        <location evidence="7">Cell inner membrane</location>
        <topology evidence="7">Multi-pass membrane protein</topology>
    </subcellularLocation>
    <subcellularLocation>
        <location evidence="1">Cell membrane</location>
        <topology evidence="1">Multi-pass membrane protein</topology>
    </subcellularLocation>
</comment>
<sequence length="476" mass="51359">MSRILQLVLVLSLLAVTAPMQLAYAQDAAAQDAAPTAEAASDYPAGLVTPDIDLEELEIRLIPLTAGELSALAGAWQEIAREQTEAVADKQIEVRNASGAAADTARNEVVELTRERQDIFARYTAVVNMLEKKGGDEAEIASLRAYRSAIVVEEKQRADWRTLMQQAQNWVFSKDGGLRIAERVGVIVAALFGLLIVARMVRGYAQRFFRRLPNLSKLLQAFMAMTVYWLTIAIGLMIVLSALGIDIAPLFALVGGASFIAAFAMQDTLGNLAAGLMIMINRPFDEGDYVSVAGTGGTVSTVSIVSTTVLTPDNQVIVIPNSRVWGDVITNVTASATRRVDLVFGIGYDDSIETAQQTLEEVVKGHAMVLTDPAPVIRVNELADSSVNFIVRPWTKAADYWTVYWDLTRAVKEAFDRKGISIPFPQTDMHIRVASEAAVPALTAGSAGRGRPRGAPDYMTGDSGAENAPEDGGEER</sequence>
<keyword evidence="4 7" id="KW-0812">Transmembrane</keyword>
<proteinExistence type="inferred from homology"/>
<dbReference type="EMBL" id="JAQBIE010000019">
    <property type="protein sequence ID" value="MDB6178718.1"/>
    <property type="molecule type" value="Genomic_DNA"/>
</dbReference>
<dbReference type="Gene3D" id="2.30.30.60">
    <property type="match status" value="1"/>
</dbReference>
<dbReference type="InterPro" id="IPR011014">
    <property type="entry name" value="MscS_channel_TM-2"/>
</dbReference>
<comment type="similarity">
    <text evidence="2 7">Belongs to the MscS (TC 1.A.23) family.</text>
</comment>
<keyword evidence="9" id="KW-0732">Signal</keyword>
<feature type="signal peptide" evidence="9">
    <location>
        <begin position="1"/>
        <end position="25"/>
    </location>
</feature>
<keyword evidence="13" id="KW-1185">Reference proteome</keyword>
<evidence type="ECO:0000313" key="13">
    <source>
        <dbReference type="Proteomes" id="UP001165641"/>
    </source>
</evidence>
<dbReference type="InterPro" id="IPR011066">
    <property type="entry name" value="MscS_channel_C_sf"/>
</dbReference>
<feature type="transmembrane region" description="Helical" evidence="7">
    <location>
        <begin position="184"/>
        <end position="201"/>
    </location>
</feature>
<keyword evidence="7" id="KW-0407">Ion channel</keyword>
<evidence type="ECO:0000256" key="3">
    <source>
        <dbReference type="ARBA" id="ARBA00022475"/>
    </source>
</evidence>
<organism evidence="12 13">
    <name type="scientific">Paracoccus onchidii</name>
    <dbReference type="NCBI Taxonomy" id="3017813"/>
    <lineage>
        <taxon>Bacteria</taxon>
        <taxon>Pseudomonadati</taxon>
        <taxon>Pseudomonadota</taxon>
        <taxon>Alphaproteobacteria</taxon>
        <taxon>Rhodobacterales</taxon>
        <taxon>Paracoccaceae</taxon>
        <taxon>Paracoccus</taxon>
    </lineage>
</organism>
<evidence type="ECO:0000256" key="4">
    <source>
        <dbReference type="ARBA" id="ARBA00022692"/>
    </source>
</evidence>
<evidence type="ECO:0000256" key="9">
    <source>
        <dbReference type="SAM" id="SignalP"/>
    </source>
</evidence>
<dbReference type="RefSeq" id="WP_271889834.1">
    <property type="nucleotide sequence ID" value="NZ_JAQBIE010000019.1"/>
</dbReference>
<dbReference type="Proteomes" id="UP001165641">
    <property type="component" value="Unassembled WGS sequence"/>
</dbReference>
<dbReference type="PANTHER" id="PTHR30221">
    <property type="entry name" value="SMALL-CONDUCTANCE MECHANOSENSITIVE CHANNEL"/>
    <property type="match status" value="1"/>
</dbReference>
<evidence type="ECO:0000256" key="6">
    <source>
        <dbReference type="ARBA" id="ARBA00023136"/>
    </source>
</evidence>
<evidence type="ECO:0000256" key="8">
    <source>
        <dbReference type="SAM" id="MobiDB-lite"/>
    </source>
</evidence>
<accession>A0ABT4ZI93</accession>
<dbReference type="InterPro" id="IPR023408">
    <property type="entry name" value="MscS_beta-dom_sf"/>
</dbReference>
<dbReference type="SUPFAM" id="SSF82689">
    <property type="entry name" value="Mechanosensitive channel protein MscS (YggB), C-terminal domain"/>
    <property type="match status" value="1"/>
</dbReference>
<protein>
    <recommendedName>
        <fullName evidence="7">Small-conductance mechanosensitive channel</fullName>
    </recommendedName>
</protein>
<evidence type="ECO:0000256" key="7">
    <source>
        <dbReference type="RuleBase" id="RU369025"/>
    </source>
</evidence>
<feature type="domain" description="Mechanosensitive ion channel MscS" evidence="10">
    <location>
        <begin position="267"/>
        <end position="333"/>
    </location>
</feature>
<dbReference type="PANTHER" id="PTHR30221:SF1">
    <property type="entry name" value="SMALL-CONDUCTANCE MECHANOSENSITIVE CHANNEL"/>
    <property type="match status" value="1"/>
</dbReference>
<keyword evidence="7" id="KW-0406">Ion transport</keyword>
<keyword evidence="7" id="KW-0813">Transport</keyword>
<comment type="caution">
    <text evidence="12">The sequence shown here is derived from an EMBL/GenBank/DDBJ whole genome shotgun (WGS) entry which is preliminary data.</text>
</comment>
<keyword evidence="6 7" id="KW-0472">Membrane</keyword>
<gene>
    <name evidence="12" type="ORF">PAF17_14565</name>
</gene>
<name>A0ABT4ZI93_9RHOB</name>
<comment type="function">
    <text evidence="7">Mechanosensitive channel that participates in the regulation of osmotic pressure changes within the cell, opening in response to stretch forces in the membrane lipid bilayer, without the need for other proteins. Contributes to normal resistance to hypoosmotic shock. Forms an ion channel of 1.0 nanosiemens conductance with a slight preference for anions.</text>
</comment>
<evidence type="ECO:0000313" key="12">
    <source>
        <dbReference type="EMBL" id="MDB6178718.1"/>
    </source>
</evidence>
<feature type="region of interest" description="Disordered" evidence="8">
    <location>
        <begin position="443"/>
        <end position="476"/>
    </location>
</feature>
<dbReference type="InterPro" id="IPR045275">
    <property type="entry name" value="MscS_archaea/bacteria_type"/>
</dbReference>
<keyword evidence="7" id="KW-0997">Cell inner membrane</keyword>
<evidence type="ECO:0000256" key="5">
    <source>
        <dbReference type="ARBA" id="ARBA00022989"/>
    </source>
</evidence>
<dbReference type="Gene3D" id="1.10.287.1260">
    <property type="match status" value="1"/>
</dbReference>
<dbReference type="InterPro" id="IPR010920">
    <property type="entry name" value="LSM_dom_sf"/>
</dbReference>
<evidence type="ECO:0000259" key="11">
    <source>
        <dbReference type="Pfam" id="PF21082"/>
    </source>
</evidence>